<dbReference type="AlphaFoldDB" id="A0AA39RPA3"/>
<dbReference type="Gene3D" id="3.40.50.720">
    <property type="entry name" value="NAD(P)-binding Rossmann-like Domain"/>
    <property type="match status" value="2"/>
</dbReference>
<keyword evidence="1" id="KW-0521">NADP</keyword>
<evidence type="ECO:0000259" key="3">
    <source>
        <dbReference type="Pfam" id="PF01370"/>
    </source>
</evidence>
<dbReference type="EMBL" id="JAUESC010000386">
    <property type="protein sequence ID" value="KAK0575792.1"/>
    <property type="molecule type" value="Genomic_DNA"/>
</dbReference>
<protein>
    <recommendedName>
        <fullName evidence="3">NAD-dependent epimerase/dehydratase domain-containing protein</fullName>
    </recommendedName>
</protein>
<dbReference type="InterPro" id="IPR050425">
    <property type="entry name" value="NAD(P)_dehydrat-like"/>
</dbReference>
<evidence type="ECO:0000256" key="2">
    <source>
        <dbReference type="ARBA" id="ARBA00023002"/>
    </source>
</evidence>
<evidence type="ECO:0000256" key="1">
    <source>
        <dbReference type="ARBA" id="ARBA00022857"/>
    </source>
</evidence>
<organism evidence="4 5">
    <name type="scientific">Acer saccharum</name>
    <name type="common">Sugar maple</name>
    <dbReference type="NCBI Taxonomy" id="4024"/>
    <lineage>
        <taxon>Eukaryota</taxon>
        <taxon>Viridiplantae</taxon>
        <taxon>Streptophyta</taxon>
        <taxon>Embryophyta</taxon>
        <taxon>Tracheophyta</taxon>
        <taxon>Spermatophyta</taxon>
        <taxon>Magnoliopsida</taxon>
        <taxon>eudicotyledons</taxon>
        <taxon>Gunneridae</taxon>
        <taxon>Pentapetalae</taxon>
        <taxon>rosids</taxon>
        <taxon>malvids</taxon>
        <taxon>Sapindales</taxon>
        <taxon>Sapindaceae</taxon>
        <taxon>Hippocastanoideae</taxon>
        <taxon>Acereae</taxon>
        <taxon>Acer</taxon>
    </lineage>
</organism>
<dbReference type="SUPFAM" id="SSF51735">
    <property type="entry name" value="NAD(P)-binding Rossmann-fold domains"/>
    <property type="match status" value="1"/>
</dbReference>
<evidence type="ECO:0000313" key="5">
    <source>
        <dbReference type="Proteomes" id="UP001168877"/>
    </source>
</evidence>
<dbReference type="PANTHER" id="PTHR10366">
    <property type="entry name" value="NAD DEPENDENT EPIMERASE/DEHYDRATASE"/>
    <property type="match status" value="1"/>
</dbReference>
<sequence length="329" mass="36476">MGEEQRVCVTGAGGYLASWVVKSLLSEGYVVHGTVRDPSNFSELVLERIFACYFPKLASFEFVLFSGDNKNAHLMKLEKASENLKLFKTDLLDYEGLCAAIDGCVGVFHIASPVPLRGSVIDLQASLQITVELMQPAITGMKNVLNACLKAKVKKVVVVSSTGAVVLNPNWPKDQSMDEECWSDLDSCKAIQNWYCVAKTIAERETLEYVKRDGCESADNGVRAFVDVRDTAAAVLLVYDKAEAEGRYIISSHEIGTQDLVKKLKSFYPNYNYPKSFNEVETKMNVSSVKLQNLGWKYRPLEETLIDAVNNYEETGALFITSSMEPGKS</sequence>
<evidence type="ECO:0000313" key="4">
    <source>
        <dbReference type="EMBL" id="KAK0575792.1"/>
    </source>
</evidence>
<dbReference type="GO" id="GO:0016616">
    <property type="term" value="F:oxidoreductase activity, acting on the CH-OH group of donors, NAD or NADP as acceptor"/>
    <property type="evidence" value="ECO:0007669"/>
    <property type="project" value="TreeGrafter"/>
</dbReference>
<dbReference type="Proteomes" id="UP001168877">
    <property type="component" value="Unassembled WGS sequence"/>
</dbReference>
<keyword evidence="5" id="KW-1185">Reference proteome</keyword>
<reference evidence="4" key="2">
    <citation type="submission" date="2023-06" db="EMBL/GenBank/DDBJ databases">
        <authorList>
            <person name="Swenson N.G."/>
            <person name="Wegrzyn J.L."/>
            <person name="Mcevoy S.L."/>
        </authorList>
    </citation>
    <scope>NUCLEOTIDE SEQUENCE</scope>
    <source>
        <strain evidence="4">NS2018</strain>
        <tissue evidence="4">Leaf</tissue>
    </source>
</reference>
<name>A0AA39RPA3_ACESA</name>
<dbReference type="InterPro" id="IPR036291">
    <property type="entry name" value="NAD(P)-bd_dom_sf"/>
</dbReference>
<reference evidence="4" key="1">
    <citation type="journal article" date="2022" name="Plant J.">
        <title>Strategies of tolerance reflected in two North American maple genomes.</title>
        <authorList>
            <person name="McEvoy S.L."/>
            <person name="Sezen U.U."/>
            <person name="Trouern-Trend A."/>
            <person name="McMahon S.M."/>
            <person name="Schaberg P.G."/>
            <person name="Yang J."/>
            <person name="Wegrzyn J.L."/>
            <person name="Swenson N.G."/>
        </authorList>
    </citation>
    <scope>NUCLEOTIDE SEQUENCE</scope>
    <source>
        <strain evidence="4">NS2018</strain>
    </source>
</reference>
<dbReference type="Pfam" id="PF01370">
    <property type="entry name" value="Epimerase"/>
    <property type="match status" value="1"/>
</dbReference>
<dbReference type="InterPro" id="IPR001509">
    <property type="entry name" value="Epimerase_deHydtase"/>
</dbReference>
<proteinExistence type="predicted"/>
<comment type="caution">
    <text evidence="4">The sequence shown here is derived from an EMBL/GenBank/DDBJ whole genome shotgun (WGS) entry which is preliminary data.</text>
</comment>
<accession>A0AA39RPA3</accession>
<keyword evidence="2" id="KW-0560">Oxidoreductase</keyword>
<gene>
    <name evidence="4" type="ORF">LWI29_007143</name>
</gene>
<dbReference type="PANTHER" id="PTHR10366:SF831">
    <property type="entry name" value="NAD-DEPENDENT EPIMERASE_DEHYDRATASE DOMAIN-CONTAINING PROTEIN"/>
    <property type="match status" value="1"/>
</dbReference>
<feature type="domain" description="NAD-dependent epimerase/dehydratase" evidence="3">
    <location>
        <begin position="7"/>
        <end position="215"/>
    </location>
</feature>